<dbReference type="Pfam" id="PF00005">
    <property type="entry name" value="ABC_tran"/>
    <property type="match status" value="1"/>
</dbReference>
<feature type="compositionally biased region" description="Pro residues" evidence="9">
    <location>
        <begin position="585"/>
        <end position="595"/>
    </location>
</feature>
<evidence type="ECO:0000256" key="9">
    <source>
        <dbReference type="SAM" id="MobiDB-lite"/>
    </source>
</evidence>
<dbReference type="GO" id="GO:0140359">
    <property type="term" value="F:ABC-type transporter activity"/>
    <property type="evidence" value="ECO:0007669"/>
    <property type="project" value="InterPro"/>
</dbReference>
<comment type="caution">
    <text evidence="13">The sequence shown here is derived from an EMBL/GenBank/DDBJ whole genome shotgun (WGS) entry which is preliminary data.</text>
</comment>
<evidence type="ECO:0000259" key="12">
    <source>
        <dbReference type="PROSITE" id="PS50893"/>
    </source>
</evidence>
<feature type="transmembrane region" description="Helical" evidence="10">
    <location>
        <begin position="707"/>
        <end position="731"/>
    </location>
</feature>
<dbReference type="Gene3D" id="2.60.200.20">
    <property type="match status" value="2"/>
</dbReference>
<evidence type="ECO:0000256" key="1">
    <source>
        <dbReference type="ARBA" id="ARBA00004141"/>
    </source>
</evidence>
<keyword evidence="4 10" id="KW-0812">Transmembrane</keyword>
<dbReference type="PROSITE" id="PS50893">
    <property type="entry name" value="ABC_TRANSPORTER_2"/>
    <property type="match status" value="1"/>
</dbReference>
<dbReference type="eggNOG" id="COG1131">
    <property type="taxonomic scope" value="Bacteria"/>
</dbReference>
<feature type="compositionally biased region" description="Low complexity" evidence="9">
    <location>
        <begin position="160"/>
        <end position="189"/>
    </location>
</feature>
<dbReference type="SUPFAM" id="SSF49879">
    <property type="entry name" value="SMAD/FHA domain"/>
    <property type="match status" value="2"/>
</dbReference>
<dbReference type="AlphaFoldDB" id="M3TA75"/>
<dbReference type="STRING" id="410332.SAMN04488550_2279"/>
<evidence type="ECO:0000259" key="11">
    <source>
        <dbReference type="PROSITE" id="PS50006"/>
    </source>
</evidence>
<protein>
    <recommendedName>
        <fullName evidence="15">ABC transporter ATP-binding protein</fullName>
    </recommendedName>
</protein>
<dbReference type="PANTHER" id="PTHR48041:SF139">
    <property type="entry name" value="PROTEIN SCARLET"/>
    <property type="match status" value="1"/>
</dbReference>
<evidence type="ECO:0000256" key="2">
    <source>
        <dbReference type="ARBA" id="ARBA00022448"/>
    </source>
</evidence>
<gene>
    <name evidence="13" type="ORF">GM1_003_00330</name>
</gene>
<dbReference type="eggNOG" id="COG0842">
    <property type="taxonomic scope" value="Bacteria"/>
</dbReference>
<evidence type="ECO:0000256" key="10">
    <source>
        <dbReference type="SAM" id="Phobius"/>
    </source>
</evidence>
<feature type="transmembrane region" description="Helical" evidence="10">
    <location>
        <begin position="666"/>
        <end position="686"/>
    </location>
</feature>
<evidence type="ECO:0000313" key="14">
    <source>
        <dbReference type="Proteomes" id="UP000035009"/>
    </source>
</evidence>
<evidence type="ECO:0008006" key="15">
    <source>
        <dbReference type="Google" id="ProtNLM"/>
    </source>
</evidence>
<accession>M3TA75</accession>
<sequence>MTSTPGITPLQVRVGQGNAQVIRTSPASLGRTPDNEIVVNHPLVSRRHLSVEWSASAGWQVIDAGSTNGMYANGVRQNVVTVGTGARVQLGDGQTGPILELTPQAPAPKTLIGPGGDHAPRADASGRLPEQRTTPIQSGPQRAQQPPPSSTPPPKPPTRPLGGPASAPFGAQPAQASQHPQSAPFQAQPGERGWRPAPRFGELQNAPHLAALHQNASAVFQVPGELRNNGRETISLSGVQSIGRTPDNDIVVSDVLASRHHARLSSSPQGLLLEDLGSVNGTFVNGQRVMAHRLSENDVVTIGNSDFVMSGGALVRGRPQVEVAGGVQVDSVSLTIDGKTLLNDISFNAAPGTLTAIIGPSGAGKSTVSKIVAGLGNPTVGLVTFEGRGVHTEYEALRTRIGMVPQDDVLHRKLTLRQALRYAAELRLPADLSTADRDQVIDGVLSELQLTEHVDTRVDKLSGGQRKRASVAMELLTGPSLLILDEPTSGLDPALDRQVMQTLRRLADAGRVVLVVTHSLTYLSLCDQVLLLAPGGKTAYCGAPKEVGAELGTTDWAEIFAFTADQPDAAWARYRQRHPHTSKPPAAPPSGPPITVPQASGGRQASTVFRRQLRLILADRGYLVFLLLLPIVLGLLTKVIPGDLGFGKAEVGLPGPGELPKVSVEAVQLLVVLVIGAAFMGAALTVRDLVGERPIFERERAVGLRPGAYLVAKVVVFFLLTAVQSAIMLGICFALKGVPEEGGVFLPPPVALFAAITALACVSTLVGLAISSMVKSNEQTMPPLVIVVMVQLVFCGGLFPITAAGAAQLGWIFPAYWGYTAAAQAVDIPKINPDAAQVKTTQTESMKYPLWEPTATHMMISYGVLALMAALLIGLVYSRLRLRRR</sequence>
<dbReference type="RefSeq" id="WP_008376212.1">
    <property type="nucleotide sequence ID" value="NZ_BAOP01000003.1"/>
</dbReference>
<keyword evidence="14" id="KW-1185">Reference proteome</keyword>
<dbReference type="eggNOG" id="COG1716">
    <property type="taxonomic scope" value="Bacteria"/>
</dbReference>
<feature type="transmembrane region" description="Helical" evidence="10">
    <location>
        <begin position="859"/>
        <end position="877"/>
    </location>
</feature>
<keyword evidence="5" id="KW-0547">Nucleotide-binding</keyword>
<dbReference type="InterPro" id="IPR050352">
    <property type="entry name" value="ABCG_transporters"/>
</dbReference>
<dbReference type="FunFam" id="3.40.50.300:FF:000474">
    <property type="entry name" value="Putative ABC transporter ATP-binding subunit"/>
    <property type="match status" value="1"/>
</dbReference>
<keyword evidence="3" id="KW-0597">Phosphoprotein</keyword>
<keyword evidence="2" id="KW-0813">Transport</keyword>
<feature type="domain" description="ABC transporter" evidence="12">
    <location>
        <begin position="327"/>
        <end position="559"/>
    </location>
</feature>
<dbReference type="Gene3D" id="3.40.50.300">
    <property type="entry name" value="P-loop containing nucleotide triphosphate hydrolases"/>
    <property type="match status" value="1"/>
</dbReference>
<dbReference type="EMBL" id="BAOP01000003">
    <property type="protein sequence ID" value="GAC78296.1"/>
    <property type="molecule type" value="Genomic_DNA"/>
</dbReference>
<dbReference type="InterPro" id="IPR017871">
    <property type="entry name" value="ABC_transporter-like_CS"/>
</dbReference>
<name>M3TA75_GORML</name>
<dbReference type="InterPro" id="IPR013525">
    <property type="entry name" value="ABC2_TM"/>
</dbReference>
<evidence type="ECO:0000256" key="7">
    <source>
        <dbReference type="ARBA" id="ARBA00022989"/>
    </source>
</evidence>
<dbReference type="InterPro" id="IPR027417">
    <property type="entry name" value="P-loop_NTPase"/>
</dbReference>
<evidence type="ECO:0000256" key="8">
    <source>
        <dbReference type="ARBA" id="ARBA00023136"/>
    </source>
</evidence>
<evidence type="ECO:0000256" key="6">
    <source>
        <dbReference type="ARBA" id="ARBA00022840"/>
    </source>
</evidence>
<dbReference type="GO" id="GO:0005524">
    <property type="term" value="F:ATP binding"/>
    <property type="evidence" value="ECO:0007669"/>
    <property type="project" value="UniProtKB-KW"/>
</dbReference>
<keyword evidence="7 10" id="KW-1133">Transmembrane helix</keyword>
<dbReference type="InterPro" id="IPR003593">
    <property type="entry name" value="AAA+_ATPase"/>
</dbReference>
<dbReference type="InterPro" id="IPR008984">
    <property type="entry name" value="SMAD_FHA_dom_sf"/>
</dbReference>
<evidence type="ECO:0000313" key="13">
    <source>
        <dbReference type="EMBL" id="GAC78296.1"/>
    </source>
</evidence>
<dbReference type="InterPro" id="IPR000253">
    <property type="entry name" value="FHA_dom"/>
</dbReference>
<evidence type="ECO:0000256" key="5">
    <source>
        <dbReference type="ARBA" id="ARBA00022741"/>
    </source>
</evidence>
<feature type="region of interest" description="Disordered" evidence="9">
    <location>
        <begin position="575"/>
        <end position="603"/>
    </location>
</feature>
<dbReference type="PROSITE" id="PS00211">
    <property type="entry name" value="ABC_TRANSPORTER_1"/>
    <property type="match status" value="1"/>
</dbReference>
<feature type="transmembrane region" description="Helical" evidence="10">
    <location>
        <begin position="751"/>
        <end position="772"/>
    </location>
</feature>
<feature type="transmembrane region" description="Helical" evidence="10">
    <location>
        <begin position="621"/>
        <end position="640"/>
    </location>
</feature>
<feature type="compositionally biased region" description="Pro residues" evidence="9">
    <location>
        <begin position="145"/>
        <end position="159"/>
    </location>
</feature>
<feature type="region of interest" description="Disordered" evidence="9">
    <location>
        <begin position="90"/>
        <end position="200"/>
    </location>
</feature>
<proteinExistence type="predicted"/>
<dbReference type="SMART" id="SM00240">
    <property type="entry name" value="FHA"/>
    <property type="match status" value="2"/>
</dbReference>
<feature type="domain" description="FHA" evidence="11">
    <location>
        <begin position="27"/>
        <end position="77"/>
    </location>
</feature>
<dbReference type="PROSITE" id="PS50006">
    <property type="entry name" value="FHA_DOMAIN"/>
    <property type="match status" value="2"/>
</dbReference>
<dbReference type="CDD" id="cd00060">
    <property type="entry name" value="FHA"/>
    <property type="match status" value="1"/>
</dbReference>
<dbReference type="SMART" id="SM00382">
    <property type="entry name" value="AAA"/>
    <property type="match status" value="1"/>
</dbReference>
<feature type="transmembrane region" description="Helical" evidence="10">
    <location>
        <begin position="784"/>
        <end position="807"/>
    </location>
</feature>
<dbReference type="Proteomes" id="UP000035009">
    <property type="component" value="Unassembled WGS sequence"/>
</dbReference>
<dbReference type="Pfam" id="PF01061">
    <property type="entry name" value="ABC2_membrane"/>
    <property type="match status" value="1"/>
</dbReference>
<dbReference type="GO" id="GO:0016020">
    <property type="term" value="C:membrane"/>
    <property type="evidence" value="ECO:0007669"/>
    <property type="project" value="UniProtKB-SubCell"/>
</dbReference>
<dbReference type="InterPro" id="IPR003439">
    <property type="entry name" value="ABC_transporter-like_ATP-bd"/>
</dbReference>
<comment type="subcellular location">
    <subcellularLocation>
        <location evidence="1">Membrane</location>
        <topology evidence="1">Multi-pass membrane protein</topology>
    </subcellularLocation>
</comment>
<dbReference type="SUPFAM" id="SSF52540">
    <property type="entry name" value="P-loop containing nucleoside triphosphate hydrolases"/>
    <property type="match status" value="1"/>
</dbReference>
<organism evidence="13 14">
    <name type="scientific">Gordonia malaquae NBRC 108250</name>
    <dbReference type="NCBI Taxonomy" id="1223542"/>
    <lineage>
        <taxon>Bacteria</taxon>
        <taxon>Bacillati</taxon>
        <taxon>Actinomycetota</taxon>
        <taxon>Actinomycetes</taxon>
        <taxon>Mycobacteriales</taxon>
        <taxon>Gordoniaceae</taxon>
        <taxon>Gordonia</taxon>
    </lineage>
</organism>
<feature type="domain" description="FHA" evidence="11">
    <location>
        <begin position="240"/>
        <end position="289"/>
    </location>
</feature>
<evidence type="ECO:0000256" key="4">
    <source>
        <dbReference type="ARBA" id="ARBA00022692"/>
    </source>
</evidence>
<reference evidence="13 14" key="1">
    <citation type="submission" date="2013-02" db="EMBL/GenBank/DDBJ databases">
        <title>Whole genome shotgun sequence of Gordonia malaquae NBRC 108250.</title>
        <authorList>
            <person name="Yoshida I."/>
            <person name="Hosoyama A."/>
            <person name="Tsuchikane K."/>
            <person name="Ando Y."/>
            <person name="Baba S."/>
            <person name="Ohji S."/>
            <person name="Hamada M."/>
            <person name="Tamura T."/>
            <person name="Yamazoe A."/>
            <person name="Yamazaki S."/>
            <person name="Fujita N."/>
        </authorList>
    </citation>
    <scope>NUCLEOTIDE SEQUENCE [LARGE SCALE GENOMIC DNA]</scope>
    <source>
        <strain evidence="13 14">NBRC 108250</strain>
    </source>
</reference>
<dbReference type="PANTHER" id="PTHR48041">
    <property type="entry name" value="ABC TRANSPORTER G FAMILY MEMBER 28"/>
    <property type="match status" value="1"/>
</dbReference>
<dbReference type="GO" id="GO:0016887">
    <property type="term" value="F:ATP hydrolysis activity"/>
    <property type="evidence" value="ECO:0007669"/>
    <property type="project" value="InterPro"/>
</dbReference>
<keyword evidence="6" id="KW-0067">ATP-binding</keyword>
<evidence type="ECO:0000256" key="3">
    <source>
        <dbReference type="ARBA" id="ARBA00022553"/>
    </source>
</evidence>
<dbReference type="Pfam" id="PF00498">
    <property type="entry name" value="FHA"/>
    <property type="match status" value="2"/>
</dbReference>
<keyword evidence="8 10" id="KW-0472">Membrane</keyword>